<evidence type="ECO:0000313" key="2">
    <source>
        <dbReference type="EMBL" id="TWE21610.1"/>
    </source>
</evidence>
<dbReference type="PANTHER" id="PTHR43244:SF2">
    <property type="entry name" value="CONSERVED HYPOTHETICAL ALANINE AND PROLINE-RICH PROTEIN"/>
    <property type="match status" value="1"/>
</dbReference>
<sequence length="349" mass="37642">MTEAAPPLLLDVTATGAAAGIPAAARAAERRGLDRFIMSETSHNPFLQLARAADRTESIELGTGVAIAFARTPMTLAYEAWGLHEASGGRAVIGLGSQVKPHIVRRFGMPWDRPAARMKEYIAAVRAIWHSWQTGERLAFRGEFYSHTLMTPVFAPDPIAQGAPPILLAGVGPLMSAAAGAVADGFISHPFTSVEYLTGTVLPGVRAARTKAEAEGAAWTSRPFEVVGSVLTATGCTEEELRDNRRAVRERVAFYASTPAYRAVLETHGWGELHDELNRLSTRGRWQEMGELIDDEVYDTFAVAGEPAEVAREIHRRYAGVVTRLSVSGPDGADPELMLDVLAEIRALG</sequence>
<dbReference type="InterPro" id="IPR019919">
    <property type="entry name" value="Lucif-like_OxRdtase_MSMEG_2256"/>
</dbReference>
<feature type="domain" description="Luciferase-like" evidence="1">
    <location>
        <begin position="15"/>
        <end position="322"/>
    </location>
</feature>
<keyword evidence="3" id="KW-1185">Reference proteome</keyword>
<dbReference type="Pfam" id="PF00296">
    <property type="entry name" value="Bac_luciferase"/>
    <property type="match status" value="1"/>
</dbReference>
<dbReference type="InterPro" id="IPR036661">
    <property type="entry name" value="Luciferase-like_sf"/>
</dbReference>
<dbReference type="Gene3D" id="3.20.20.30">
    <property type="entry name" value="Luciferase-like domain"/>
    <property type="match status" value="1"/>
</dbReference>
<dbReference type="GO" id="GO:0016705">
    <property type="term" value="F:oxidoreductase activity, acting on paired donors, with incorporation or reduction of molecular oxygen"/>
    <property type="evidence" value="ECO:0007669"/>
    <property type="project" value="InterPro"/>
</dbReference>
<dbReference type="CDD" id="cd01097">
    <property type="entry name" value="Tetrahydromethanopterin_reductase"/>
    <property type="match status" value="1"/>
</dbReference>
<dbReference type="Proteomes" id="UP000318416">
    <property type="component" value="Unassembled WGS sequence"/>
</dbReference>
<accession>A0A561F168</accession>
<comment type="caution">
    <text evidence="2">The sequence shown here is derived from an EMBL/GenBank/DDBJ whole genome shotgun (WGS) entry which is preliminary data.</text>
</comment>
<dbReference type="InterPro" id="IPR050564">
    <property type="entry name" value="F420-G6PD/mer"/>
</dbReference>
<dbReference type="PANTHER" id="PTHR43244">
    <property type="match status" value="1"/>
</dbReference>
<dbReference type="NCBIfam" id="TIGR03617">
    <property type="entry name" value="F420_MSMEG_2256"/>
    <property type="match status" value="1"/>
</dbReference>
<dbReference type="InterPro" id="IPR011251">
    <property type="entry name" value="Luciferase-like_dom"/>
</dbReference>
<evidence type="ECO:0000259" key="1">
    <source>
        <dbReference type="Pfam" id="PF00296"/>
    </source>
</evidence>
<dbReference type="EMBL" id="VIVR01000001">
    <property type="protein sequence ID" value="TWE21610.1"/>
    <property type="molecule type" value="Genomic_DNA"/>
</dbReference>
<proteinExistence type="predicted"/>
<dbReference type="RefSeq" id="WP_145796637.1">
    <property type="nucleotide sequence ID" value="NZ_BAAABR010000024.1"/>
</dbReference>
<protein>
    <submittedName>
        <fullName evidence="2">Putative F420-dependent oxidoreductase</fullName>
    </submittedName>
</protein>
<organism evidence="2 3">
    <name type="scientific">Kitasatospora atroaurantiaca</name>
    <dbReference type="NCBI Taxonomy" id="285545"/>
    <lineage>
        <taxon>Bacteria</taxon>
        <taxon>Bacillati</taxon>
        <taxon>Actinomycetota</taxon>
        <taxon>Actinomycetes</taxon>
        <taxon>Kitasatosporales</taxon>
        <taxon>Streptomycetaceae</taxon>
        <taxon>Kitasatospora</taxon>
    </lineage>
</organism>
<dbReference type="OrthoDB" id="3284378at2"/>
<evidence type="ECO:0000313" key="3">
    <source>
        <dbReference type="Proteomes" id="UP000318416"/>
    </source>
</evidence>
<name>A0A561F168_9ACTN</name>
<dbReference type="SUPFAM" id="SSF51679">
    <property type="entry name" value="Bacterial luciferase-like"/>
    <property type="match status" value="1"/>
</dbReference>
<gene>
    <name evidence="2" type="ORF">FB465_6804</name>
</gene>
<reference evidence="2 3" key="1">
    <citation type="submission" date="2019-06" db="EMBL/GenBank/DDBJ databases">
        <title>Sequencing the genomes of 1000 actinobacteria strains.</title>
        <authorList>
            <person name="Klenk H.-P."/>
        </authorList>
    </citation>
    <scope>NUCLEOTIDE SEQUENCE [LARGE SCALE GENOMIC DNA]</scope>
    <source>
        <strain evidence="2 3">DSM 41649</strain>
    </source>
</reference>
<dbReference type="AlphaFoldDB" id="A0A561F168"/>